<reference evidence="2 3" key="1">
    <citation type="submission" date="2019-06" db="EMBL/GenBank/DDBJ databases">
        <title>Sequencing the genomes of 1000 actinobacteria strains.</title>
        <authorList>
            <person name="Klenk H.-P."/>
        </authorList>
    </citation>
    <scope>NUCLEOTIDE SEQUENCE [LARGE SCALE GENOMIC DNA]</scope>
    <source>
        <strain evidence="2 3">DSM 20427</strain>
    </source>
</reference>
<name>A0A4Y3UNY4_9MICO</name>
<organism evidence="2 3">
    <name type="scientific">Microbacterium lacticum</name>
    <dbReference type="NCBI Taxonomy" id="33885"/>
    <lineage>
        <taxon>Bacteria</taxon>
        <taxon>Bacillati</taxon>
        <taxon>Actinomycetota</taxon>
        <taxon>Actinomycetes</taxon>
        <taxon>Micrococcales</taxon>
        <taxon>Microbacteriaceae</taxon>
        <taxon>Microbacterium</taxon>
    </lineage>
</organism>
<evidence type="ECO:0000313" key="3">
    <source>
        <dbReference type="Proteomes" id="UP000319804"/>
    </source>
</evidence>
<sequence length="133" mass="14185">MTSLETLAALRRKRDAIRRRQDELDDALAVAIRSANAAGESWVAISDAAGLGATGQAAQMWLSRYEKRGEGSAPAPRDGTLSRKDAAAAFGVTEATFAKRLSDPTSEVSRRTTVIPPGESGRKVPRYRVAAAE</sequence>
<evidence type="ECO:0000313" key="2">
    <source>
        <dbReference type="EMBL" id="TQM90942.1"/>
    </source>
</evidence>
<proteinExistence type="predicted"/>
<dbReference type="EMBL" id="VFPS01000006">
    <property type="protein sequence ID" value="TQM90942.1"/>
    <property type="molecule type" value="Genomic_DNA"/>
</dbReference>
<accession>A0A4Y3UNY4</accession>
<dbReference type="Proteomes" id="UP000319804">
    <property type="component" value="Unassembled WGS sequence"/>
</dbReference>
<evidence type="ECO:0000256" key="1">
    <source>
        <dbReference type="SAM" id="MobiDB-lite"/>
    </source>
</evidence>
<keyword evidence="3" id="KW-1185">Reference proteome</keyword>
<feature type="region of interest" description="Disordered" evidence="1">
    <location>
        <begin position="100"/>
        <end position="133"/>
    </location>
</feature>
<comment type="caution">
    <text evidence="2">The sequence shown here is derived from an EMBL/GenBank/DDBJ whole genome shotgun (WGS) entry which is preliminary data.</text>
</comment>
<dbReference type="AlphaFoldDB" id="A0A4Y3UNY4"/>
<gene>
    <name evidence="2" type="ORF">FHX68_2795</name>
</gene>
<dbReference type="RefSeq" id="WP_141380434.1">
    <property type="nucleotide sequence ID" value="NZ_BJNA01000023.1"/>
</dbReference>
<protein>
    <submittedName>
        <fullName evidence="2">Uncharacterized protein</fullName>
    </submittedName>
</protein>